<reference evidence="2" key="1">
    <citation type="journal article" date="2017" name="Gigascience">
        <title>The genome draft of coconut (Cocos nucifera).</title>
        <authorList>
            <person name="Xiao Y."/>
            <person name="Xu P."/>
            <person name="Fan H."/>
            <person name="Baudouin L."/>
            <person name="Xia W."/>
            <person name="Bocs S."/>
            <person name="Xu J."/>
            <person name="Li Q."/>
            <person name="Guo A."/>
            <person name="Zhou L."/>
            <person name="Li J."/>
            <person name="Wu Y."/>
            <person name="Ma Z."/>
            <person name="Armero A."/>
            <person name="Issali A.E."/>
            <person name="Liu N."/>
            <person name="Peng M."/>
            <person name="Yang Y."/>
        </authorList>
    </citation>
    <scope>NUCLEOTIDE SEQUENCE</scope>
    <source>
        <tissue evidence="2">Spear leaf of Hainan Tall coconut</tissue>
    </source>
</reference>
<reference evidence="2" key="2">
    <citation type="submission" date="2019-07" db="EMBL/GenBank/DDBJ databases">
        <authorList>
            <person name="Yang Y."/>
            <person name="Bocs S."/>
            <person name="Baudouin L."/>
        </authorList>
    </citation>
    <scope>NUCLEOTIDE SEQUENCE</scope>
    <source>
        <tissue evidence="2">Spear leaf of Hainan Tall coconut</tissue>
    </source>
</reference>
<proteinExistence type="predicted"/>
<dbReference type="AlphaFoldDB" id="A0A8K0IEU8"/>
<dbReference type="OrthoDB" id="1421022at2759"/>
<feature type="non-terminal residue" evidence="2">
    <location>
        <position position="1"/>
    </location>
</feature>
<gene>
    <name evidence="2" type="ORF">COCNU_07G008780</name>
</gene>
<evidence type="ECO:0000313" key="3">
    <source>
        <dbReference type="Proteomes" id="UP000797356"/>
    </source>
</evidence>
<accession>A0A8K0IEU8</accession>
<dbReference type="Proteomes" id="UP000797356">
    <property type="component" value="Chromosome 7"/>
</dbReference>
<dbReference type="SUPFAM" id="SSF52283">
    <property type="entry name" value="Formate/glycerate dehydrogenase catalytic domain-like"/>
    <property type="match status" value="1"/>
</dbReference>
<evidence type="ECO:0000313" key="2">
    <source>
        <dbReference type="EMBL" id="KAG1354766.1"/>
    </source>
</evidence>
<dbReference type="GO" id="GO:0016616">
    <property type="term" value="F:oxidoreductase activity, acting on the CH-OH group of donors, NAD or NADP as acceptor"/>
    <property type="evidence" value="ECO:0007669"/>
    <property type="project" value="InterPro"/>
</dbReference>
<dbReference type="InterPro" id="IPR006139">
    <property type="entry name" value="D-isomer_2_OHA_DH_cat_dom"/>
</dbReference>
<dbReference type="Pfam" id="PF00389">
    <property type="entry name" value="2-Hacid_dh"/>
    <property type="match status" value="1"/>
</dbReference>
<evidence type="ECO:0000259" key="1">
    <source>
        <dbReference type="Pfam" id="PF00389"/>
    </source>
</evidence>
<protein>
    <submittedName>
        <fullName evidence="2">Putative Hydroxyphenylpyruvate reductase</fullName>
    </submittedName>
</protein>
<name>A0A8K0IEU8_COCNU</name>
<keyword evidence="3" id="KW-1185">Reference proteome</keyword>
<dbReference type="GO" id="GO:0051287">
    <property type="term" value="F:NAD binding"/>
    <property type="evidence" value="ECO:0007669"/>
    <property type="project" value="InterPro"/>
</dbReference>
<sequence>LAANFRLLKPWESPLPRDAFLATQSTPALCGPSSAPASPGPVDARLLAGLPQLELVVNCSVGLNRIDVAERRHRGIAISIAWNAFTEDSRNVRLAS</sequence>
<organism evidence="2 3">
    <name type="scientific">Cocos nucifera</name>
    <name type="common">Coconut palm</name>
    <dbReference type="NCBI Taxonomy" id="13894"/>
    <lineage>
        <taxon>Eukaryota</taxon>
        <taxon>Viridiplantae</taxon>
        <taxon>Streptophyta</taxon>
        <taxon>Embryophyta</taxon>
        <taxon>Tracheophyta</taxon>
        <taxon>Spermatophyta</taxon>
        <taxon>Magnoliopsida</taxon>
        <taxon>Liliopsida</taxon>
        <taxon>Arecaceae</taxon>
        <taxon>Arecoideae</taxon>
        <taxon>Cocoseae</taxon>
        <taxon>Attaleinae</taxon>
        <taxon>Cocos</taxon>
    </lineage>
</organism>
<comment type="caution">
    <text evidence="2">The sequence shown here is derived from an EMBL/GenBank/DDBJ whole genome shotgun (WGS) entry which is preliminary data.</text>
</comment>
<dbReference type="EMBL" id="CM017878">
    <property type="protein sequence ID" value="KAG1354766.1"/>
    <property type="molecule type" value="Genomic_DNA"/>
</dbReference>
<feature type="domain" description="D-isomer specific 2-hydroxyacid dehydrogenase catalytic" evidence="1">
    <location>
        <begin position="35"/>
        <end position="87"/>
    </location>
</feature>
<dbReference type="Gene3D" id="3.40.50.720">
    <property type="entry name" value="NAD(P)-binding Rossmann-like Domain"/>
    <property type="match status" value="1"/>
</dbReference>